<comment type="caution">
    <text evidence="2">The sequence shown here is derived from an EMBL/GenBank/DDBJ whole genome shotgun (WGS) entry which is preliminary data.</text>
</comment>
<organism evidence="2 3">
    <name type="scientific">Carnegiea gigantea</name>
    <dbReference type="NCBI Taxonomy" id="171969"/>
    <lineage>
        <taxon>Eukaryota</taxon>
        <taxon>Viridiplantae</taxon>
        <taxon>Streptophyta</taxon>
        <taxon>Embryophyta</taxon>
        <taxon>Tracheophyta</taxon>
        <taxon>Spermatophyta</taxon>
        <taxon>Magnoliopsida</taxon>
        <taxon>eudicotyledons</taxon>
        <taxon>Gunneridae</taxon>
        <taxon>Pentapetalae</taxon>
        <taxon>Caryophyllales</taxon>
        <taxon>Cactineae</taxon>
        <taxon>Cactaceae</taxon>
        <taxon>Cactoideae</taxon>
        <taxon>Echinocereeae</taxon>
        <taxon>Carnegiea</taxon>
    </lineage>
</organism>
<feature type="region of interest" description="Disordered" evidence="1">
    <location>
        <begin position="1"/>
        <end position="129"/>
    </location>
</feature>
<evidence type="ECO:0000313" key="3">
    <source>
        <dbReference type="Proteomes" id="UP001153076"/>
    </source>
</evidence>
<protein>
    <submittedName>
        <fullName evidence="2">Uncharacterized protein</fullName>
    </submittedName>
</protein>
<proteinExistence type="predicted"/>
<reference evidence="2" key="1">
    <citation type="submission" date="2022-04" db="EMBL/GenBank/DDBJ databases">
        <title>Carnegiea gigantea Genome sequencing and assembly v2.</title>
        <authorList>
            <person name="Copetti D."/>
            <person name="Sanderson M.J."/>
            <person name="Burquez A."/>
            <person name="Wojciechowski M.F."/>
        </authorList>
    </citation>
    <scope>NUCLEOTIDE SEQUENCE</scope>
    <source>
        <strain evidence="2">SGP5-SGP5p</strain>
        <tissue evidence="2">Aerial part</tissue>
    </source>
</reference>
<accession>A0A9Q1GJX1</accession>
<name>A0A9Q1GJX1_9CARY</name>
<evidence type="ECO:0000313" key="2">
    <source>
        <dbReference type="EMBL" id="KAJ8420627.1"/>
    </source>
</evidence>
<dbReference type="AlphaFoldDB" id="A0A9Q1GJX1"/>
<dbReference type="EMBL" id="JAKOGI010003280">
    <property type="protein sequence ID" value="KAJ8420627.1"/>
    <property type="molecule type" value="Genomic_DNA"/>
</dbReference>
<dbReference type="Proteomes" id="UP001153076">
    <property type="component" value="Unassembled WGS sequence"/>
</dbReference>
<feature type="compositionally biased region" description="Polar residues" evidence="1">
    <location>
        <begin position="103"/>
        <end position="114"/>
    </location>
</feature>
<feature type="compositionally biased region" description="Basic and acidic residues" evidence="1">
    <location>
        <begin position="17"/>
        <end position="28"/>
    </location>
</feature>
<evidence type="ECO:0000256" key="1">
    <source>
        <dbReference type="SAM" id="MobiDB-lite"/>
    </source>
</evidence>
<gene>
    <name evidence="2" type="ORF">Cgig2_027117</name>
</gene>
<feature type="compositionally biased region" description="Low complexity" evidence="1">
    <location>
        <begin position="78"/>
        <end position="100"/>
    </location>
</feature>
<keyword evidence="3" id="KW-1185">Reference proteome</keyword>
<sequence>MEVAVSAMPSPLLEYPSAHEGEPFHRPDGVPSLRPLERSREVARGQPPMGPQVGCAVLELIARSAEEQPPTRQPPLPLTRHTPASASKALVSSSSAAPPSDGGINSTSSGSQPSVAAHSRSSTKRRSACGLSQHLWYRETSPSSRRHSATAFTPRANTLAMAISSSDTFGGSEAPGATKSQDLTMSWTRESLMPGFTLIKLAEGRGVSEQASPATRVTAAALEGVCRPCLAGARSPDGRLPNWRATSRSALASPTCEGAEAPISPSYPSVLCFLGTGRLTTGLFS</sequence>